<organism evidence="7 8">
    <name type="scientific">Desulfobulbus oligotrophicus</name>
    <dbReference type="NCBI Taxonomy" id="1909699"/>
    <lineage>
        <taxon>Bacteria</taxon>
        <taxon>Pseudomonadati</taxon>
        <taxon>Thermodesulfobacteriota</taxon>
        <taxon>Desulfobulbia</taxon>
        <taxon>Desulfobulbales</taxon>
        <taxon>Desulfobulbaceae</taxon>
        <taxon>Desulfobulbus</taxon>
    </lineage>
</organism>
<evidence type="ECO:0000259" key="6">
    <source>
        <dbReference type="Pfam" id="PF04932"/>
    </source>
</evidence>
<feature type="transmembrane region" description="Helical" evidence="5">
    <location>
        <begin position="64"/>
        <end position="82"/>
    </location>
</feature>
<evidence type="ECO:0000256" key="3">
    <source>
        <dbReference type="ARBA" id="ARBA00022989"/>
    </source>
</evidence>
<comment type="subcellular location">
    <subcellularLocation>
        <location evidence="1">Membrane</location>
        <topology evidence="1">Multi-pass membrane protein</topology>
    </subcellularLocation>
</comment>
<accession>A0A7T6APS5</accession>
<dbReference type="GO" id="GO:0016020">
    <property type="term" value="C:membrane"/>
    <property type="evidence" value="ECO:0007669"/>
    <property type="project" value="UniProtKB-SubCell"/>
</dbReference>
<dbReference type="EMBL" id="CP054140">
    <property type="protein sequence ID" value="QQG64700.1"/>
    <property type="molecule type" value="Genomic_DNA"/>
</dbReference>
<dbReference type="Pfam" id="PF04932">
    <property type="entry name" value="Wzy_C"/>
    <property type="match status" value="1"/>
</dbReference>
<keyword evidence="3 5" id="KW-1133">Transmembrane helix</keyword>
<dbReference type="KEGG" id="dog:HP555_01885"/>
<evidence type="ECO:0000256" key="5">
    <source>
        <dbReference type="SAM" id="Phobius"/>
    </source>
</evidence>
<dbReference type="GO" id="GO:0016874">
    <property type="term" value="F:ligase activity"/>
    <property type="evidence" value="ECO:0007669"/>
    <property type="project" value="UniProtKB-KW"/>
</dbReference>
<feature type="transmembrane region" description="Helical" evidence="5">
    <location>
        <begin position="315"/>
        <end position="339"/>
    </location>
</feature>
<feature type="transmembrane region" description="Helical" evidence="5">
    <location>
        <begin position="359"/>
        <end position="381"/>
    </location>
</feature>
<dbReference type="InterPro" id="IPR051533">
    <property type="entry name" value="WaaL-like"/>
</dbReference>
<feature type="transmembrane region" description="Helical" evidence="5">
    <location>
        <begin position="232"/>
        <end position="250"/>
    </location>
</feature>
<dbReference type="PANTHER" id="PTHR37422">
    <property type="entry name" value="TEICHURONIC ACID BIOSYNTHESIS PROTEIN TUAE"/>
    <property type="match status" value="1"/>
</dbReference>
<evidence type="ECO:0000313" key="8">
    <source>
        <dbReference type="Proteomes" id="UP000596092"/>
    </source>
</evidence>
<evidence type="ECO:0000313" key="7">
    <source>
        <dbReference type="EMBL" id="QQG64700.1"/>
    </source>
</evidence>
<keyword evidence="8" id="KW-1185">Reference proteome</keyword>
<dbReference type="AlphaFoldDB" id="A0A7T6APS5"/>
<dbReference type="Proteomes" id="UP000596092">
    <property type="component" value="Chromosome"/>
</dbReference>
<name>A0A7T6APS5_9BACT</name>
<feature type="transmembrane region" description="Helical" evidence="5">
    <location>
        <begin position="193"/>
        <end position="226"/>
    </location>
</feature>
<feature type="transmembrane region" description="Helical" evidence="5">
    <location>
        <begin position="285"/>
        <end position="303"/>
    </location>
</feature>
<feature type="transmembrane region" description="Helical" evidence="5">
    <location>
        <begin position="387"/>
        <end position="405"/>
    </location>
</feature>
<evidence type="ECO:0000256" key="2">
    <source>
        <dbReference type="ARBA" id="ARBA00022692"/>
    </source>
</evidence>
<feature type="transmembrane region" description="Helical" evidence="5">
    <location>
        <begin position="41"/>
        <end position="58"/>
    </location>
</feature>
<feature type="transmembrane region" description="Helical" evidence="5">
    <location>
        <begin position="12"/>
        <end position="29"/>
    </location>
</feature>
<reference evidence="7 8" key="1">
    <citation type="submission" date="2020-05" db="EMBL/GenBank/DDBJ databases">
        <title>Complete genome of Desulfobulbus oligotrophicus.</title>
        <authorList>
            <person name="Podar M."/>
        </authorList>
    </citation>
    <scope>NUCLEOTIDE SEQUENCE [LARGE SCALE GENOMIC DNA]</scope>
    <source>
        <strain evidence="7 8">Prop6</strain>
    </source>
</reference>
<dbReference type="PANTHER" id="PTHR37422:SF21">
    <property type="entry name" value="EXOQ-LIKE PROTEIN"/>
    <property type="match status" value="1"/>
</dbReference>
<keyword evidence="2 5" id="KW-0812">Transmembrane</keyword>
<sequence>MSTARYQPNRLWVYLTCIYILTWYLQLGLRVGLLGTIRFEFCLGAILSLAAFSTYFSIPEKNSPLFGPVLFLLGIFTCYTLFSHDFSHSWNIYFDRVVKFAMLAVFLSVFVRTPWALKMVVGAFLLAMLKLGQEGFVGWVTGGQVWQNQGIMRLHGSTPMYGHPNSFSGMAVGCLPFIYFLFPTVARIWKCALLLLLAFCAVIIIFTGSRTGYVATIGLGLVFFVLSPGKAKWRYFILAGLIGAVTLAFAPDEYKERFESIFTMQEREGASSETRMEIIHDAVDVYLAYPLGVGVGAFPLVRMEMFGRFQDTHNLYLELLTNLGPVGVIAFFMVIYQIFTVNKQIQKRLLGCRSPDQQFVAAVSKAVVAFIWARLFLGLFGMDTYEIYWWFAIGLSGAMWTIVQLGTTENTVSDHAIL</sequence>
<evidence type="ECO:0000256" key="4">
    <source>
        <dbReference type="ARBA" id="ARBA00023136"/>
    </source>
</evidence>
<evidence type="ECO:0000256" key="1">
    <source>
        <dbReference type="ARBA" id="ARBA00004141"/>
    </source>
</evidence>
<dbReference type="RefSeq" id="WP_199263532.1">
    <property type="nucleotide sequence ID" value="NZ_CP054140.1"/>
</dbReference>
<proteinExistence type="predicted"/>
<protein>
    <submittedName>
        <fullName evidence="7">O-antigen ligase family protein</fullName>
    </submittedName>
</protein>
<keyword evidence="7" id="KW-0436">Ligase</keyword>
<feature type="domain" description="O-antigen ligase-related" evidence="6">
    <location>
        <begin position="196"/>
        <end position="332"/>
    </location>
</feature>
<keyword evidence="4 5" id="KW-0472">Membrane</keyword>
<dbReference type="InterPro" id="IPR007016">
    <property type="entry name" value="O-antigen_ligase-rel_domated"/>
</dbReference>
<feature type="transmembrane region" description="Helical" evidence="5">
    <location>
        <begin position="167"/>
        <end position="186"/>
    </location>
</feature>
<gene>
    <name evidence="7" type="ORF">HP555_01885</name>
</gene>